<dbReference type="PROSITE" id="PS51278">
    <property type="entry name" value="GATASE_TYPE_2"/>
    <property type="match status" value="1"/>
</dbReference>
<dbReference type="Pfam" id="PF00733">
    <property type="entry name" value="Asn_synthase"/>
    <property type="match status" value="1"/>
</dbReference>
<dbReference type="PANTHER" id="PTHR43284:SF1">
    <property type="entry name" value="ASPARAGINE SYNTHETASE"/>
    <property type="match status" value="1"/>
</dbReference>
<dbReference type="InterPro" id="IPR017932">
    <property type="entry name" value="GATase_2_dom"/>
</dbReference>
<dbReference type="PIRSF" id="PIRSF001589">
    <property type="entry name" value="Asn_synthetase_glu-h"/>
    <property type="match status" value="1"/>
</dbReference>
<evidence type="ECO:0000256" key="6">
    <source>
        <dbReference type="ARBA" id="ARBA00022888"/>
    </source>
</evidence>
<dbReference type="InterPro" id="IPR001962">
    <property type="entry name" value="Asn_synthase"/>
</dbReference>
<comment type="catalytic activity">
    <reaction evidence="8">
        <text>L-aspartate + L-glutamine + ATP + H2O = L-asparagine + L-glutamate + AMP + diphosphate + H(+)</text>
        <dbReference type="Rhea" id="RHEA:12228"/>
        <dbReference type="ChEBI" id="CHEBI:15377"/>
        <dbReference type="ChEBI" id="CHEBI:15378"/>
        <dbReference type="ChEBI" id="CHEBI:29985"/>
        <dbReference type="ChEBI" id="CHEBI:29991"/>
        <dbReference type="ChEBI" id="CHEBI:30616"/>
        <dbReference type="ChEBI" id="CHEBI:33019"/>
        <dbReference type="ChEBI" id="CHEBI:58048"/>
        <dbReference type="ChEBI" id="CHEBI:58359"/>
        <dbReference type="ChEBI" id="CHEBI:456215"/>
        <dbReference type="EC" id="6.3.5.4"/>
    </reaction>
</comment>
<dbReference type="PANTHER" id="PTHR43284">
    <property type="entry name" value="ASPARAGINE SYNTHETASE (GLUTAMINE-HYDROLYZING)"/>
    <property type="match status" value="1"/>
</dbReference>
<comment type="similarity">
    <text evidence="2">Belongs to the asparagine synthetase family.</text>
</comment>
<dbReference type="NCBIfam" id="TIGR01536">
    <property type="entry name" value="asn_synth_AEB"/>
    <property type="match status" value="1"/>
</dbReference>
<dbReference type="GO" id="GO:0004066">
    <property type="term" value="F:asparagine synthase (glutamine-hydrolyzing) activity"/>
    <property type="evidence" value="ECO:0007669"/>
    <property type="project" value="UniProtKB-EC"/>
</dbReference>
<evidence type="ECO:0000256" key="4">
    <source>
        <dbReference type="ARBA" id="ARBA00022741"/>
    </source>
</evidence>
<keyword evidence="5" id="KW-0067">ATP-binding</keyword>
<dbReference type="Gene3D" id="3.60.20.10">
    <property type="entry name" value="Glutamine Phosphoribosylpyrophosphate, subunit 1, domain 1"/>
    <property type="match status" value="1"/>
</dbReference>
<evidence type="ECO:0000313" key="10">
    <source>
        <dbReference type="EMBL" id="MFC4533298.1"/>
    </source>
</evidence>
<keyword evidence="6" id="KW-0061">Asparagine biosynthesis</keyword>
<reference evidence="11" key="1">
    <citation type="journal article" date="2019" name="Int. J. Syst. Evol. Microbiol.">
        <title>The Global Catalogue of Microorganisms (GCM) 10K type strain sequencing project: providing services to taxonomists for standard genome sequencing and annotation.</title>
        <authorList>
            <consortium name="The Broad Institute Genomics Platform"/>
            <consortium name="The Broad Institute Genome Sequencing Center for Infectious Disease"/>
            <person name="Wu L."/>
            <person name="Ma J."/>
        </authorList>
    </citation>
    <scope>NUCLEOTIDE SEQUENCE [LARGE SCALE GENOMIC DNA]</scope>
    <source>
        <strain evidence="11">CGMCC 4.7132</strain>
    </source>
</reference>
<feature type="domain" description="Glutamine amidotransferase type-2" evidence="9">
    <location>
        <begin position="2"/>
        <end position="213"/>
    </location>
</feature>
<dbReference type="SUPFAM" id="SSF52402">
    <property type="entry name" value="Adenine nucleotide alpha hydrolases-like"/>
    <property type="match status" value="1"/>
</dbReference>
<evidence type="ECO:0000256" key="2">
    <source>
        <dbReference type="ARBA" id="ARBA00005752"/>
    </source>
</evidence>
<keyword evidence="10" id="KW-0436">Ligase</keyword>
<name>A0ABV9CJV5_9ACTN</name>
<gene>
    <name evidence="10" type="primary">asnB</name>
    <name evidence="10" type="ORF">ACFO60_21200</name>
</gene>
<dbReference type="EMBL" id="JBHSFP010000014">
    <property type="protein sequence ID" value="MFC4533298.1"/>
    <property type="molecule type" value="Genomic_DNA"/>
</dbReference>
<proteinExistence type="inferred from homology"/>
<dbReference type="InterPro" id="IPR006426">
    <property type="entry name" value="Asn_synth_AEB"/>
</dbReference>
<accession>A0ABV9CJV5</accession>
<comment type="pathway">
    <text evidence="1">Amino-acid biosynthesis; L-asparagine biosynthesis; L-asparagine from L-aspartate (L-Gln route): step 1/1.</text>
</comment>
<evidence type="ECO:0000259" key="9">
    <source>
        <dbReference type="PROSITE" id="PS51278"/>
    </source>
</evidence>
<evidence type="ECO:0000256" key="8">
    <source>
        <dbReference type="ARBA" id="ARBA00048741"/>
    </source>
</evidence>
<organism evidence="10 11">
    <name type="scientific">Sphaerisporangium dianthi</name>
    <dbReference type="NCBI Taxonomy" id="1436120"/>
    <lineage>
        <taxon>Bacteria</taxon>
        <taxon>Bacillati</taxon>
        <taxon>Actinomycetota</taxon>
        <taxon>Actinomycetes</taxon>
        <taxon>Streptosporangiales</taxon>
        <taxon>Streptosporangiaceae</taxon>
        <taxon>Sphaerisporangium</taxon>
    </lineage>
</organism>
<dbReference type="RefSeq" id="WP_380842603.1">
    <property type="nucleotide sequence ID" value="NZ_JBHSFP010000014.1"/>
</dbReference>
<keyword evidence="11" id="KW-1185">Reference proteome</keyword>
<evidence type="ECO:0000256" key="3">
    <source>
        <dbReference type="ARBA" id="ARBA00012737"/>
    </source>
</evidence>
<dbReference type="EC" id="6.3.5.4" evidence="3"/>
<dbReference type="InterPro" id="IPR014729">
    <property type="entry name" value="Rossmann-like_a/b/a_fold"/>
</dbReference>
<dbReference type="CDD" id="cd01991">
    <property type="entry name" value="Asn_synthase_B_C"/>
    <property type="match status" value="1"/>
</dbReference>
<keyword evidence="7" id="KW-0315">Glutamine amidotransferase</keyword>
<keyword evidence="4" id="KW-0547">Nucleotide-binding</keyword>
<evidence type="ECO:0000256" key="1">
    <source>
        <dbReference type="ARBA" id="ARBA00005187"/>
    </source>
</evidence>
<dbReference type="InterPro" id="IPR033738">
    <property type="entry name" value="AsnB_N"/>
</dbReference>
<keyword evidence="6" id="KW-0028">Amino-acid biosynthesis</keyword>
<dbReference type="InterPro" id="IPR051786">
    <property type="entry name" value="ASN_synthetase/amidase"/>
</dbReference>
<dbReference type="Gene3D" id="3.40.50.620">
    <property type="entry name" value="HUPs"/>
    <property type="match status" value="1"/>
</dbReference>
<dbReference type="Proteomes" id="UP001596004">
    <property type="component" value="Unassembled WGS sequence"/>
</dbReference>
<comment type="caution">
    <text evidence="10">The sequence shown here is derived from an EMBL/GenBank/DDBJ whole genome shotgun (WGS) entry which is preliminary data.</text>
</comment>
<dbReference type="CDD" id="cd00712">
    <property type="entry name" value="AsnB"/>
    <property type="match status" value="1"/>
</dbReference>
<dbReference type="InterPro" id="IPR029055">
    <property type="entry name" value="Ntn_hydrolases_N"/>
</dbReference>
<sequence length="621" mass="69667">MCGIAGSMALRNGRAIDEPALARMTETLAHRGPDAGGSFFDQGVALGFRRLSIIDLHGGDQPMFSEDGQVAMVCNGEIFNHRALRAELIAKGHRFRTDCDVEVLVHLYEEEGTDLLRRLNGQFAFAIHDRRRKRLFLARDHVGILPLHYARTADHFVFGSEAKTVLAHPGVPREADLTGLDQVLTFPGLVSPRTMFRGVSSVRAGHYLLVEDGDVRETRYWDLDFPLAGEAAPAARPDEYYTETLRDLLTESVRRRLQADVPVGFYLSGGLDSSLIAALVGRTTPPSHSFSITFPDAAIDESSYQRLMAGKVASRHHEAEFHAADITDELQRMVWHAECPVKETYNTCSLALSALARRNGIKVILTGEGSDELFGGYVGYRFDRFGRGGGAGNGLDEALEDDVRRQLWGDPGLFYERSYHAWRESKMDIFAEGVRERFEEFDCLRHPLVDKDMLAGRDRLSQRSYLDFKLRLSDHLLSDHGDRMSLANSVEARYPFLDIDVIEFATTVPAHLKVNEAGEKYVVKQVAQGLVPPEIISREKFGFRAPGSPHLLRRNVEWINDMLSHERVKRQGFFDPAVVDHLKARYLREGFDVHPHLGDDLLLVVLTFGILLDTYGLADHA</sequence>
<evidence type="ECO:0000313" key="11">
    <source>
        <dbReference type="Proteomes" id="UP001596004"/>
    </source>
</evidence>
<dbReference type="Pfam" id="PF13537">
    <property type="entry name" value="GATase_7"/>
    <property type="match status" value="1"/>
</dbReference>
<protein>
    <recommendedName>
        <fullName evidence="3">asparagine synthase (glutamine-hydrolyzing)</fullName>
        <ecNumber evidence="3">6.3.5.4</ecNumber>
    </recommendedName>
</protein>
<evidence type="ECO:0000256" key="5">
    <source>
        <dbReference type="ARBA" id="ARBA00022840"/>
    </source>
</evidence>
<evidence type="ECO:0000256" key="7">
    <source>
        <dbReference type="ARBA" id="ARBA00022962"/>
    </source>
</evidence>
<dbReference type="SUPFAM" id="SSF56235">
    <property type="entry name" value="N-terminal nucleophile aminohydrolases (Ntn hydrolases)"/>
    <property type="match status" value="1"/>
</dbReference>